<keyword evidence="2" id="KW-1185">Reference proteome</keyword>
<dbReference type="EMBL" id="CAJVQA010055163">
    <property type="protein sequence ID" value="CAG8825002.1"/>
    <property type="molecule type" value="Genomic_DNA"/>
</dbReference>
<evidence type="ECO:0000313" key="1">
    <source>
        <dbReference type="EMBL" id="CAG8825002.1"/>
    </source>
</evidence>
<name>A0A9N9KGE5_9GLOM</name>
<proteinExistence type="predicted"/>
<gene>
    <name evidence="1" type="ORF">CPELLU_LOCUS20052</name>
</gene>
<comment type="caution">
    <text evidence="1">The sequence shown here is derived from an EMBL/GenBank/DDBJ whole genome shotgun (WGS) entry which is preliminary data.</text>
</comment>
<accession>A0A9N9KGE5</accession>
<organism evidence="1 2">
    <name type="scientific">Cetraspora pellucida</name>
    <dbReference type="NCBI Taxonomy" id="1433469"/>
    <lineage>
        <taxon>Eukaryota</taxon>
        <taxon>Fungi</taxon>
        <taxon>Fungi incertae sedis</taxon>
        <taxon>Mucoromycota</taxon>
        <taxon>Glomeromycotina</taxon>
        <taxon>Glomeromycetes</taxon>
        <taxon>Diversisporales</taxon>
        <taxon>Gigasporaceae</taxon>
        <taxon>Cetraspora</taxon>
    </lineage>
</organism>
<evidence type="ECO:0000313" key="2">
    <source>
        <dbReference type="Proteomes" id="UP000789759"/>
    </source>
</evidence>
<dbReference type="AlphaFoldDB" id="A0A9N9KGE5"/>
<feature type="non-terminal residue" evidence="1">
    <location>
        <position position="1"/>
    </location>
</feature>
<protein>
    <submittedName>
        <fullName evidence="1">21526_t:CDS:1</fullName>
    </submittedName>
</protein>
<dbReference type="Proteomes" id="UP000789759">
    <property type="component" value="Unassembled WGS sequence"/>
</dbReference>
<reference evidence="1" key="1">
    <citation type="submission" date="2021-06" db="EMBL/GenBank/DDBJ databases">
        <authorList>
            <person name="Kallberg Y."/>
            <person name="Tangrot J."/>
            <person name="Rosling A."/>
        </authorList>
    </citation>
    <scope>NUCLEOTIDE SEQUENCE</scope>
    <source>
        <strain evidence="1">FL966</strain>
    </source>
</reference>
<sequence length="73" mass="8472">SEEIPKEEAEMKEIEKGENIEYMDIVYIEIKKQQYEMNSDEEASINLSVVINQMQDLSISKSSDREPIASNFL</sequence>